<dbReference type="RefSeq" id="WP_160383519.1">
    <property type="nucleotide sequence ID" value="NZ_WNXQ01000009.1"/>
</dbReference>
<protein>
    <submittedName>
        <fullName evidence="4">AMP-binding protein</fullName>
    </submittedName>
</protein>
<accession>A0A844WGP8</accession>
<evidence type="ECO:0000259" key="3">
    <source>
        <dbReference type="Pfam" id="PF13193"/>
    </source>
</evidence>
<dbReference type="InterPro" id="IPR042099">
    <property type="entry name" value="ANL_N_sf"/>
</dbReference>
<dbReference type="PROSITE" id="PS00455">
    <property type="entry name" value="AMP_BINDING"/>
    <property type="match status" value="1"/>
</dbReference>
<feature type="region of interest" description="Disordered" evidence="1">
    <location>
        <begin position="135"/>
        <end position="158"/>
    </location>
</feature>
<comment type="caution">
    <text evidence="4">The sequence shown here is derived from an EMBL/GenBank/DDBJ whole genome shotgun (WGS) entry which is preliminary data.</text>
</comment>
<feature type="domain" description="AMP-binding enzyme C-terminal" evidence="3">
    <location>
        <begin position="423"/>
        <end position="496"/>
    </location>
</feature>
<evidence type="ECO:0000313" key="5">
    <source>
        <dbReference type="Proteomes" id="UP000443843"/>
    </source>
</evidence>
<keyword evidence="5" id="KW-1185">Reference proteome</keyword>
<dbReference type="GO" id="GO:0016878">
    <property type="term" value="F:acid-thiol ligase activity"/>
    <property type="evidence" value="ECO:0007669"/>
    <property type="project" value="UniProtKB-ARBA"/>
</dbReference>
<organism evidence="4 5">
    <name type="scientific">Pseudooceanicola pacificus</name>
    <dbReference type="NCBI Taxonomy" id="2676438"/>
    <lineage>
        <taxon>Bacteria</taxon>
        <taxon>Pseudomonadati</taxon>
        <taxon>Pseudomonadota</taxon>
        <taxon>Alphaproteobacteria</taxon>
        <taxon>Rhodobacterales</taxon>
        <taxon>Paracoccaceae</taxon>
        <taxon>Pseudooceanicola</taxon>
    </lineage>
</organism>
<dbReference type="Pfam" id="PF00501">
    <property type="entry name" value="AMP-binding"/>
    <property type="match status" value="1"/>
</dbReference>
<dbReference type="PANTHER" id="PTHR43767:SF1">
    <property type="entry name" value="NONRIBOSOMAL PEPTIDE SYNTHASE PES1 (EUROFUNG)-RELATED"/>
    <property type="match status" value="1"/>
</dbReference>
<dbReference type="InterPro" id="IPR025110">
    <property type="entry name" value="AMP-bd_C"/>
</dbReference>
<dbReference type="Gene3D" id="3.40.50.12780">
    <property type="entry name" value="N-terminal domain of ligase-like"/>
    <property type="match status" value="1"/>
</dbReference>
<gene>
    <name evidence="4" type="ORF">GLS40_14810</name>
</gene>
<dbReference type="SUPFAM" id="SSF56801">
    <property type="entry name" value="Acetyl-CoA synthetase-like"/>
    <property type="match status" value="1"/>
</dbReference>
<dbReference type="InterPro" id="IPR050237">
    <property type="entry name" value="ATP-dep_AMP-bd_enzyme"/>
</dbReference>
<dbReference type="InterPro" id="IPR000873">
    <property type="entry name" value="AMP-dep_synth/lig_dom"/>
</dbReference>
<sequence>MLTDPGRHLADSVSRLADCLAHWAAVAPDHPALLHEGQSFDYAALDAAVSETAERLETRGLRPGDRLFIVGENTPATVMLVLAGNRAGGVVSVVNGRMADSEIRTLHDFADPRIAAFACDGSAAATAHARALGAEGDGPIRLGQTRDSLPEPRGQDPRRDTALIMFTSGTTGRPKGVMLSNACLLDQAKSQCIARALTPADTLYAVSPLSHNIGLVGNVLAAFAAGCRTVLPIRHDAGYLARMLAEGEITVIVGVPQLYAGLVEHAVREGMTFDGARLRVAGSGGAPLDPALKERVRGLLGVNLSNGYGATEFVPVSRTPLHLLDRELAANVVGVPSEGVELRIVDADGTDRPEGEAGEIWVRGPFMMQGYFRNAEATDEVMRPGGWLATGDIGEFRDGLLSIVGRQKEIIIRSGFNVYPTDVEAALSTHPDVSAVAVVGRPVQGNEEIVAYVTALPGRSLDPQALRDFVRPVLTAYKIPSEIVVLDVMPVGPTGKILKAALKTRA</sequence>
<name>A0A844WGP8_9RHOB</name>
<evidence type="ECO:0000313" key="4">
    <source>
        <dbReference type="EMBL" id="MWB79309.1"/>
    </source>
</evidence>
<dbReference type="Pfam" id="PF13193">
    <property type="entry name" value="AMP-binding_C"/>
    <property type="match status" value="1"/>
</dbReference>
<feature type="domain" description="AMP-dependent synthetase/ligase" evidence="2">
    <location>
        <begin position="21"/>
        <end position="372"/>
    </location>
</feature>
<dbReference type="PANTHER" id="PTHR43767">
    <property type="entry name" value="LONG-CHAIN-FATTY-ACID--COA LIGASE"/>
    <property type="match status" value="1"/>
</dbReference>
<dbReference type="Gene3D" id="3.30.300.30">
    <property type="match status" value="1"/>
</dbReference>
<feature type="compositionally biased region" description="Basic and acidic residues" evidence="1">
    <location>
        <begin position="148"/>
        <end position="158"/>
    </location>
</feature>
<dbReference type="InterPro" id="IPR045851">
    <property type="entry name" value="AMP-bd_C_sf"/>
</dbReference>
<dbReference type="AlphaFoldDB" id="A0A844WGP8"/>
<reference evidence="4 5" key="1">
    <citation type="submission" date="2019-11" db="EMBL/GenBank/DDBJ databases">
        <title>Pseudooceanicola pacifica sp. nov., isolated from deep-sea sediment of the Pacific Ocean.</title>
        <authorList>
            <person name="Lyu L."/>
        </authorList>
    </citation>
    <scope>NUCLEOTIDE SEQUENCE [LARGE SCALE GENOMIC DNA]</scope>
    <source>
        <strain evidence="4 5">216_PA32_1</strain>
    </source>
</reference>
<dbReference type="Proteomes" id="UP000443843">
    <property type="component" value="Unassembled WGS sequence"/>
</dbReference>
<dbReference type="InterPro" id="IPR020845">
    <property type="entry name" value="AMP-binding_CS"/>
</dbReference>
<dbReference type="EMBL" id="WNXQ01000009">
    <property type="protein sequence ID" value="MWB79309.1"/>
    <property type="molecule type" value="Genomic_DNA"/>
</dbReference>
<evidence type="ECO:0000259" key="2">
    <source>
        <dbReference type="Pfam" id="PF00501"/>
    </source>
</evidence>
<evidence type="ECO:0000256" key="1">
    <source>
        <dbReference type="SAM" id="MobiDB-lite"/>
    </source>
</evidence>
<proteinExistence type="predicted"/>